<reference evidence="2 3" key="1">
    <citation type="submission" date="2014-02" db="EMBL/GenBank/DDBJ databases">
        <title>The small core and large imbalanced accessory genome model reveals a collaborative survival strategy of Sorangium cellulosum strains in nature.</title>
        <authorList>
            <person name="Han K."/>
            <person name="Peng R."/>
            <person name="Blom J."/>
            <person name="Li Y.-Z."/>
        </authorList>
    </citation>
    <scope>NUCLEOTIDE SEQUENCE [LARGE SCALE GENOMIC DNA]</scope>
    <source>
        <strain evidence="2 3">So0157-25</strain>
    </source>
</reference>
<dbReference type="EMBL" id="JELY01001762">
    <property type="protein sequence ID" value="KYF54674.1"/>
    <property type="molecule type" value="Genomic_DNA"/>
</dbReference>
<proteinExistence type="predicted"/>
<sequence length="264" mass="29270">MQPHPFRQPAERPTAPPEEQRLGALRSVHGQRRNAALFHVARGALLLLSTSVIGAVIAGSQGFLLSLPFGLAGFAVLAAAALRHRGLRIELYDRGLVVARREGREIAVFDDVDEVWFDLDRSSTPFGSFVFLRGVRLVEHSGAQRSVPVEVADGQEVARRILQRCSHPLLDEARRAVKDGEVLTFGPVRLDRQGIALRDTHVAWGDLSLVRLQSGRVAFFRGQTVFPWRTVSLDAVPHPTVFARLVTERAPRVERDDVWAAWTG</sequence>
<keyword evidence="1" id="KW-0472">Membrane</keyword>
<feature type="transmembrane region" description="Helical" evidence="1">
    <location>
        <begin position="63"/>
        <end position="82"/>
    </location>
</feature>
<evidence type="ECO:0000313" key="3">
    <source>
        <dbReference type="Proteomes" id="UP000075420"/>
    </source>
</evidence>
<accession>A0A150PG93</accession>
<dbReference type="Pfam" id="PF20226">
    <property type="entry name" value="DUF6585"/>
    <property type="match status" value="1"/>
</dbReference>
<organism evidence="2 3">
    <name type="scientific">Sorangium cellulosum</name>
    <name type="common">Polyangium cellulosum</name>
    <dbReference type="NCBI Taxonomy" id="56"/>
    <lineage>
        <taxon>Bacteria</taxon>
        <taxon>Pseudomonadati</taxon>
        <taxon>Myxococcota</taxon>
        <taxon>Polyangia</taxon>
        <taxon>Polyangiales</taxon>
        <taxon>Polyangiaceae</taxon>
        <taxon>Sorangium</taxon>
    </lineage>
</organism>
<gene>
    <name evidence="2" type="ORF">BE08_20080</name>
</gene>
<evidence type="ECO:0000256" key="1">
    <source>
        <dbReference type="SAM" id="Phobius"/>
    </source>
</evidence>
<protein>
    <submittedName>
        <fullName evidence="2">Uncharacterized protein</fullName>
    </submittedName>
</protein>
<dbReference type="AlphaFoldDB" id="A0A150PG93"/>
<keyword evidence="1" id="KW-0812">Transmembrane</keyword>
<comment type="caution">
    <text evidence="2">The sequence shown here is derived from an EMBL/GenBank/DDBJ whole genome shotgun (WGS) entry which is preliminary data.</text>
</comment>
<evidence type="ECO:0000313" key="2">
    <source>
        <dbReference type="EMBL" id="KYF54674.1"/>
    </source>
</evidence>
<dbReference type="Proteomes" id="UP000075420">
    <property type="component" value="Unassembled WGS sequence"/>
</dbReference>
<name>A0A150PG93_SORCE</name>
<feature type="transmembrane region" description="Helical" evidence="1">
    <location>
        <begin position="36"/>
        <end position="57"/>
    </location>
</feature>
<keyword evidence="1" id="KW-1133">Transmembrane helix</keyword>
<dbReference type="InterPro" id="IPR046492">
    <property type="entry name" value="DUF6585"/>
</dbReference>